<reference evidence="2" key="1">
    <citation type="journal article" date="2010" name="Nat. Biotechnol.">
        <title>Draft genome sequence of the oilseed species Ricinus communis.</title>
        <authorList>
            <person name="Chan A.P."/>
            <person name="Crabtree J."/>
            <person name="Zhao Q."/>
            <person name="Lorenzi H."/>
            <person name="Orvis J."/>
            <person name="Puiu D."/>
            <person name="Melake-Berhan A."/>
            <person name="Jones K.M."/>
            <person name="Redman J."/>
            <person name="Chen G."/>
            <person name="Cahoon E.B."/>
            <person name="Gedil M."/>
            <person name="Stanke M."/>
            <person name="Haas B.J."/>
            <person name="Wortman J.R."/>
            <person name="Fraser-Liggett C.M."/>
            <person name="Ravel J."/>
            <person name="Rabinowicz P.D."/>
        </authorList>
    </citation>
    <scope>NUCLEOTIDE SEQUENCE [LARGE SCALE GENOMIC DNA]</scope>
    <source>
        <strain evidence="2">cv. Hale</strain>
    </source>
</reference>
<sequence>MIIVPSKGVWSAGHNLPRAHCIKLNFDTTVKGEEKRGGIGVTGRFLCGAAKRFHHISSPSLRNGVQDPIFEGDAEANSG</sequence>
<organism evidence="1 2">
    <name type="scientific">Ricinus communis</name>
    <name type="common">Castor bean</name>
    <dbReference type="NCBI Taxonomy" id="3988"/>
    <lineage>
        <taxon>Eukaryota</taxon>
        <taxon>Viridiplantae</taxon>
        <taxon>Streptophyta</taxon>
        <taxon>Embryophyta</taxon>
        <taxon>Tracheophyta</taxon>
        <taxon>Spermatophyta</taxon>
        <taxon>Magnoliopsida</taxon>
        <taxon>eudicotyledons</taxon>
        <taxon>Gunneridae</taxon>
        <taxon>Pentapetalae</taxon>
        <taxon>rosids</taxon>
        <taxon>fabids</taxon>
        <taxon>Malpighiales</taxon>
        <taxon>Euphorbiaceae</taxon>
        <taxon>Acalyphoideae</taxon>
        <taxon>Acalypheae</taxon>
        <taxon>Ricinus</taxon>
    </lineage>
</organism>
<name>B9SSF1_RICCO</name>
<gene>
    <name evidence="1" type="ORF">RCOM_1060540</name>
</gene>
<proteinExistence type="predicted"/>
<evidence type="ECO:0000313" key="2">
    <source>
        <dbReference type="Proteomes" id="UP000008311"/>
    </source>
</evidence>
<dbReference type="InParanoid" id="B9SSF1"/>
<dbReference type="EMBL" id="EQ974113">
    <property type="protein sequence ID" value="EEF33449.1"/>
    <property type="molecule type" value="Genomic_DNA"/>
</dbReference>
<keyword evidence="2" id="KW-1185">Reference proteome</keyword>
<accession>B9SSF1</accession>
<dbReference type="Proteomes" id="UP000008311">
    <property type="component" value="Unassembled WGS sequence"/>
</dbReference>
<dbReference type="AlphaFoldDB" id="B9SSF1"/>
<protein>
    <submittedName>
        <fullName evidence="1">Uncharacterized protein</fullName>
    </submittedName>
</protein>
<evidence type="ECO:0000313" key="1">
    <source>
        <dbReference type="EMBL" id="EEF33449.1"/>
    </source>
</evidence>